<evidence type="ECO:0000256" key="1">
    <source>
        <dbReference type="ARBA" id="ARBA00023015"/>
    </source>
</evidence>
<dbReference type="PANTHER" id="PTHR43280">
    <property type="entry name" value="ARAC-FAMILY TRANSCRIPTIONAL REGULATOR"/>
    <property type="match status" value="1"/>
</dbReference>
<dbReference type="PROSITE" id="PS01124">
    <property type="entry name" value="HTH_ARAC_FAMILY_2"/>
    <property type="match status" value="1"/>
</dbReference>
<dbReference type="InterPro" id="IPR009057">
    <property type="entry name" value="Homeodomain-like_sf"/>
</dbReference>
<sequence>MTASFIFFTGSACALLLLAAAKLAISYRHQPAGRWLLVLIIGVFFYLLRPVLPDRGPLMDVLVDLPTELIPGAFWLFAFALCSECERFPRWGWALIAMSLAVGLAAAHLDAGHWPALRHWLYLLKQPLQLGLLGAGLVALLRQYQSDLVESRRNLRAVLLITIGCYMLVVVCAEFLFSYQPIPAGVPTLHAVLASGLALAACLWLLALSPGALSESLPQAAESEIEEELPEKESQPLDEQQRQLLEKLQSHMRNGGYRHTGLTIRELAEQLGTQEYMLRALINRHLGHRNFNEYLNRFRIDEASRRLADPKQAHLPVLTIALDIGYRSLSPFNAAFKRRHNQTPTEYRRQQLPI</sequence>
<dbReference type="Proteomes" id="UP000535937">
    <property type="component" value="Unassembled WGS sequence"/>
</dbReference>
<keyword evidence="5" id="KW-0812">Transmembrane</keyword>
<feature type="transmembrane region" description="Helical" evidence="5">
    <location>
        <begin position="91"/>
        <end position="108"/>
    </location>
</feature>
<dbReference type="SUPFAM" id="SSF46689">
    <property type="entry name" value="Homeodomain-like"/>
    <property type="match status" value="1"/>
</dbReference>
<evidence type="ECO:0000256" key="3">
    <source>
        <dbReference type="ARBA" id="ARBA00023163"/>
    </source>
</evidence>
<feature type="transmembrane region" description="Helical" evidence="5">
    <location>
        <begin position="189"/>
        <end position="208"/>
    </location>
</feature>
<keyword evidence="5" id="KW-0472">Membrane</keyword>
<name>A0A7W4ZBY3_9GAMM</name>
<feature type="transmembrane region" description="Helical" evidence="5">
    <location>
        <begin position="61"/>
        <end position="82"/>
    </location>
</feature>
<dbReference type="AlphaFoldDB" id="A0A7W4ZBY3"/>
<dbReference type="RefSeq" id="WP_183462357.1">
    <property type="nucleotide sequence ID" value="NZ_JACHWZ010000020.1"/>
</dbReference>
<dbReference type="Gene3D" id="1.10.10.60">
    <property type="entry name" value="Homeodomain-like"/>
    <property type="match status" value="2"/>
</dbReference>
<keyword evidence="1" id="KW-0805">Transcription regulation</keyword>
<protein>
    <submittedName>
        <fullName evidence="7">AraC-like DNA-binding protein</fullName>
    </submittedName>
</protein>
<evidence type="ECO:0000259" key="6">
    <source>
        <dbReference type="PROSITE" id="PS01124"/>
    </source>
</evidence>
<dbReference type="Pfam" id="PF12833">
    <property type="entry name" value="HTH_18"/>
    <property type="match status" value="1"/>
</dbReference>
<dbReference type="GO" id="GO:0003700">
    <property type="term" value="F:DNA-binding transcription factor activity"/>
    <property type="evidence" value="ECO:0007669"/>
    <property type="project" value="InterPro"/>
</dbReference>
<feature type="transmembrane region" description="Helical" evidence="5">
    <location>
        <begin position="128"/>
        <end position="145"/>
    </location>
</feature>
<feature type="transmembrane region" description="Helical" evidence="5">
    <location>
        <begin position="157"/>
        <end position="177"/>
    </location>
</feature>
<feature type="region of interest" description="Disordered" evidence="4">
    <location>
        <begin position="219"/>
        <end position="238"/>
    </location>
</feature>
<dbReference type="InterPro" id="IPR018060">
    <property type="entry name" value="HTH_AraC"/>
</dbReference>
<keyword evidence="5" id="KW-1133">Transmembrane helix</keyword>
<feature type="domain" description="HTH araC/xylS-type" evidence="6">
    <location>
        <begin position="242"/>
        <end position="350"/>
    </location>
</feature>
<evidence type="ECO:0000313" key="7">
    <source>
        <dbReference type="EMBL" id="MBB3062770.1"/>
    </source>
</evidence>
<evidence type="ECO:0000256" key="5">
    <source>
        <dbReference type="SAM" id="Phobius"/>
    </source>
</evidence>
<dbReference type="InterPro" id="IPR018062">
    <property type="entry name" value="HTH_AraC-typ_CS"/>
</dbReference>
<dbReference type="GO" id="GO:0043565">
    <property type="term" value="F:sequence-specific DNA binding"/>
    <property type="evidence" value="ECO:0007669"/>
    <property type="project" value="InterPro"/>
</dbReference>
<dbReference type="PANTHER" id="PTHR43280:SF29">
    <property type="entry name" value="ARAC-FAMILY TRANSCRIPTIONAL REGULATOR"/>
    <property type="match status" value="1"/>
</dbReference>
<keyword evidence="2 7" id="KW-0238">DNA-binding</keyword>
<evidence type="ECO:0000256" key="2">
    <source>
        <dbReference type="ARBA" id="ARBA00023125"/>
    </source>
</evidence>
<evidence type="ECO:0000256" key="4">
    <source>
        <dbReference type="SAM" id="MobiDB-lite"/>
    </source>
</evidence>
<comment type="caution">
    <text evidence="7">The sequence shown here is derived from an EMBL/GenBank/DDBJ whole genome shotgun (WGS) entry which is preliminary data.</text>
</comment>
<dbReference type="PROSITE" id="PS00041">
    <property type="entry name" value="HTH_ARAC_FAMILY_1"/>
    <property type="match status" value="1"/>
</dbReference>
<feature type="transmembrane region" description="Helical" evidence="5">
    <location>
        <begin position="32"/>
        <end position="49"/>
    </location>
</feature>
<keyword evidence="8" id="KW-1185">Reference proteome</keyword>
<evidence type="ECO:0000313" key="8">
    <source>
        <dbReference type="Proteomes" id="UP000535937"/>
    </source>
</evidence>
<proteinExistence type="predicted"/>
<dbReference type="SMART" id="SM00342">
    <property type="entry name" value="HTH_ARAC"/>
    <property type="match status" value="1"/>
</dbReference>
<accession>A0A7W4ZBY3</accession>
<gene>
    <name evidence="7" type="ORF">FHS09_003619</name>
</gene>
<organism evidence="7 8">
    <name type="scientific">Microbulbifer rhizosphaerae</name>
    <dbReference type="NCBI Taxonomy" id="1562603"/>
    <lineage>
        <taxon>Bacteria</taxon>
        <taxon>Pseudomonadati</taxon>
        <taxon>Pseudomonadota</taxon>
        <taxon>Gammaproteobacteria</taxon>
        <taxon>Cellvibrionales</taxon>
        <taxon>Microbulbiferaceae</taxon>
        <taxon>Microbulbifer</taxon>
    </lineage>
</organism>
<feature type="transmembrane region" description="Helical" evidence="5">
    <location>
        <begin position="6"/>
        <end position="25"/>
    </location>
</feature>
<reference evidence="7 8" key="1">
    <citation type="submission" date="2020-08" db="EMBL/GenBank/DDBJ databases">
        <title>Genomic Encyclopedia of Type Strains, Phase III (KMG-III): the genomes of soil and plant-associated and newly described type strains.</title>
        <authorList>
            <person name="Whitman W."/>
        </authorList>
    </citation>
    <scope>NUCLEOTIDE SEQUENCE [LARGE SCALE GENOMIC DNA]</scope>
    <source>
        <strain evidence="7 8">CECT 8799</strain>
    </source>
</reference>
<dbReference type="EMBL" id="JACHWZ010000020">
    <property type="protein sequence ID" value="MBB3062770.1"/>
    <property type="molecule type" value="Genomic_DNA"/>
</dbReference>
<keyword evidence="3" id="KW-0804">Transcription</keyword>